<sequence>DASALGIGVYFPWRHIGYFCEIPSVSPTGTIFFFEALSICSALHRVPVWRQAGRSIYRLAILSDNTNAVSIFNSLNAEPAYNLILMSAIDVILDSGVEIRVDHIPGEYNVIADAISRRRFDLARSLDPLLSLFPFIPPQDALGVA</sequence>
<feature type="non-terminal residue" evidence="1">
    <location>
        <position position="1"/>
    </location>
</feature>
<accession>A0A371D8N0</accession>
<dbReference type="SUPFAM" id="SSF53098">
    <property type="entry name" value="Ribonuclease H-like"/>
    <property type="match status" value="1"/>
</dbReference>
<organism evidence="1 2">
    <name type="scientific">Lentinus brumalis</name>
    <dbReference type="NCBI Taxonomy" id="2498619"/>
    <lineage>
        <taxon>Eukaryota</taxon>
        <taxon>Fungi</taxon>
        <taxon>Dikarya</taxon>
        <taxon>Basidiomycota</taxon>
        <taxon>Agaricomycotina</taxon>
        <taxon>Agaricomycetes</taxon>
        <taxon>Polyporales</taxon>
        <taxon>Polyporaceae</taxon>
        <taxon>Lentinus</taxon>
    </lineage>
</organism>
<dbReference type="InterPro" id="IPR012337">
    <property type="entry name" value="RNaseH-like_sf"/>
</dbReference>
<evidence type="ECO:0000313" key="1">
    <source>
        <dbReference type="EMBL" id="RDX48894.1"/>
    </source>
</evidence>
<evidence type="ECO:0008006" key="3">
    <source>
        <dbReference type="Google" id="ProtNLM"/>
    </source>
</evidence>
<protein>
    <recommendedName>
        <fullName evidence="3">RNase H type-1 domain-containing protein</fullName>
    </recommendedName>
</protein>
<gene>
    <name evidence="1" type="ORF">OH76DRAFT_1333833</name>
</gene>
<evidence type="ECO:0000313" key="2">
    <source>
        <dbReference type="Proteomes" id="UP000256964"/>
    </source>
</evidence>
<dbReference type="OrthoDB" id="3249498at2759"/>
<dbReference type="Proteomes" id="UP000256964">
    <property type="component" value="Unassembled WGS sequence"/>
</dbReference>
<dbReference type="EMBL" id="KZ857409">
    <property type="protein sequence ID" value="RDX48894.1"/>
    <property type="molecule type" value="Genomic_DNA"/>
</dbReference>
<dbReference type="AlphaFoldDB" id="A0A371D8N0"/>
<proteinExistence type="predicted"/>
<name>A0A371D8N0_9APHY</name>
<feature type="non-terminal residue" evidence="1">
    <location>
        <position position="145"/>
    </location>
</feature>
<dbReference type="STRING" id="139420.A0A371D8N0"/>
<keyword evidence="2" id="KW-1185">Reference proteome</keyword>
<reference evidence="1 2" key="1">
    <citation type="journal article" date="2018" name="Biotechnol. Biofuels">
        <title>Integrative visual omics of the white-rot fungus Polyporus brumalis exposes the biotechnological potential of its oxidative enzymes for delignifying raw plant biomass.</title>
        <authorList>
            <person name="Miyauchi S."/>
            <person name="Rancon A."/>
            <person name="Drula E."/>
            <person name="Hage H."/>
            <person name="Chaduli D."/>
            <person name="Favel A."/>
            <person name="Grisel S."/>
            <person name="Henrissat B."/>
            <person name="Herpoel-Gimbert I."/>
            <person name="Ruiz-Duenas F.J."/>
            <person name="Chevret D."/>
            <person name="Hainaut M."/>
            <person name="Lin J."/>
            <person name="Wang M."/>
            <person name="Pangilinan J."/>
            <person name="Lipzen A."/>
            <person name="Lesage-Meessen L."/>
            <person name="Navarro D."/>
            <person name="Riley R."/>
            <person name="Grigoriev I.V."/>
            <person name="Zhou S."/>
            <person name="Raouche S."/>
            <person name="Rosso M.N."/>
        </authorList>
    </citation>
    <scope>NUCLEOTIDE SEQUENCE [LARGE SCALE GENOMIC DNA]</scope>
    <source>
        <strain evidence="1 2">BRFM 1820</strain>
    </source>
</reference>